<dbReference type="Proteomes" id="UP000240325">
    <property type="component" value="Segment"/>
</dbReference>
<keyword evidence="1" id="KW-0812">Transmembrane</keyword>
<evidence type="ECO:0000313" key="2">
    <source>
        <dbReference type="EMBL" id="ATZ80984.1"/>
    </source>
</evidence>
<organism evidence="2">
    <name type="scientific">Bodo saltans virus</name>
    <dbReference type="NCBI Taxonomy" id="2024608"/>
    <lineage>
        <taxon>Viruses</taxon>
        <taxon>Varidnaviria</taxon>
        <taxon>Bamfordvirae</taxon>
        <taxon>Nucleocytoviricota</taxon>
        <taxon>Megaviricetes</taxon>
        <taxon>Imitervirales</taxon>
        <taxon>Mimiviridae</taxon>
        <taxon>Klosneuvirinae</taxon>
        <taxon>Theiavirus</taxon>
        <taxon>Theiavirus salishense</taxon>
    </lineage>
</organism>
<name>A0A2H4UVS3_9VIRU</name>
<evidence type="ECO:0000256" key="1">
    <source>
        <dbReference type="SAM" id="Phobius"/>
    </source>
</evidence>
<keyword evidence="2" id="KW-0808">Transferase</keyword>
<gene>
    <name evidence="2" type="ORF">BMW23_0939</name>
</gene>
<dbReference type="GO" id="GO:0016740">
    <property type="term" value="F:transferase activity"/>
    <property type="evidence" value="ECO:0007669"/>
    <property type="project" value="UniProtKB-KW"/>
</dbReference>
<protein>
    <submittedName>
        <fullName evidence="2">Glycosyl transferase</fullName>
    </submittedName>
</protein>
<dbReference type="EMBL" id="MF782455">
    <property type="protein sequence ID" value="ATZ80984.1"/>
    <property type="molecule type" value="Genomic_DNA"/>
</dbReference>
<accession>A0A2H4UVS3</accession>
<keyword evidence="3" id="KW-1185">Reference proteome</keyword>
<reference evidence="2" key="1">
    <citation type="journal article" date="2017" name="Elife">
        <title>The kinetoplastid-infecting Bodo saltans virus (BsV), a window into the most abundant giant viruses in the sea.</title>
        <authorList>
            <person name="Deeg C.M."/>
            <person name="Chow C.-E.T."/>
            <person name="Suttle C.A."/>
        </authorList>
    </citation>
    <scope>NUCLEOTIDE SEQUENCE</scope>
    <source>
        <strain evidence="2">NG1</strain>
    </source>
</reference>
<keyword evidence="1" id="KW-0472">Membrane</keyword>
<feature type="transmembrane region" description="Helical" evidence="1">
    <location>
        <begin position="187"/>
        <end position="207"/>
    </location>
</feature>
<sequence>MTCSITKKQDCKLKKKLRKLFTAHAVFTTFCIDSLLQSSPNLHVNATLLLQNQKDIGNNIKYIIGESNSAQLIDLLTKYICAVATAVTVVRSNDKLKINDAVKNIFTNSQDVSKFLFSLNPSKLPYETVLNEFNEHDQYIIGMTILRSQNQVDKEIMIYDLNYKHMLMFSDMLHNALQVQNDISLNFLHIIIIIIIIIFLYLLYNYIIN</sequence>
<proteinExistence type="predicted"/>
<keyword evidence="1" id="KW-1133">Transmembrane helix</keyword>
<evidence type="ECO:0000313" key="3">
    <source>
        <dbReference type="Proteomes" id="UP000240325"/>
    </source>
</evidence>